<sequence>MENVDIKNEYQHLAFTIKTWINETKKPIEKKAAKAHKRNENDKRNKCAPPIQALANGRFEKKTRKRHTVT</sequence>
<evidence type="ECO:0000313" key="2">
    <source>
        <dbReference type="EMBL" id="KRZ14397.1"/>
    </source>
</evidence>
<feature type="compositionally biased region" description="Basic and acidic residues" evidence="1">
    <location>
        <begin position="31"/>
        <end position="45"/>
    </location>
</feature>
<keyword evidence="3" id="KW-1185">Reference proteome</keyword>
<feature type="compositionally biased region" description="Basic residues" evidence="1">
    <location>
        <begin position="61"/>
        <end position="70"/>
    </location>
</feature>
<dbReference type="EMBL" id="JYDP01000025">
    <property type="protein sequence ID" value="KRZ14397.1"/>
    <property type="molecule type" value="Genomic_DNA"/>
</dbReference>
<protein>
    <submittedName>
        <fullName evidence="2">Uncharacterized protein</fullName>
    </submittedName>
</protein>
<gene>
    <name evidence="2" type="ORF">T11_16655</name>
</gene>
<dbReference type="Proteomes" id="UP000055024">
    <property type="component" value="Unassembled WGS sequence"/>
</dbReference>
<evidence type="ECO:0000256" key="1">
    <source>
        <dbReference type="SAM" id="MobiDB-lite"/>
    </source>
</evidence>
<accession>A0A0V1HV15</accession>
<comment type="caution">
    <text evidence="2">The sequence shown here is derived from an EMBL/GenBank/DDBJ whole genome shotgun (WGS) entry which is preliminary data.</text>
</comment>
<proteinExistence type="predicted"/>
<dbReference type="AlphaFoldDB" id="A0A0V1HV15"/>
<name>A0A0V1HV15_9BILA</name>
<reference evidence="2 3" key="1">
    <citation type="submission" date="2015-01" db="EMBL/GenBank/DDBJ databases">
        <title>Evolution of Trichinella species and genotypes.</title>
        <authorList>
            <person name="Korhonen P.K."/>
            <person name="Edoardo P."/>
            <person name="Giuseppe L.R."/>
            <person name="Gasser R.B."/>
        </authorList>
    </citation>
    <scope>NUCLEOTIDE SEQUENCE [LARGE SCALE GENOMIC DNA]</scope>
    <source>
        <strain evidence="2">ISS1029</strain>
    </source>
</reference>
<feature type="region of interest" description="Disordered" evidence="1">
    <location>
        <begin position="31"/>
        <end position="70"/>
    </location>
</feature>
<organism evidence="2 3">
    <name type="scientific">Trichinella zimbabwensis</name>
    <dbReference type="NCBI Taxonomy" id="268475"/>
    <lineage>
        <taxon>Eukaryota</taxon>
        <taxon>Metazoa</taxon>
        <taxon>Ecdysozoa</taxon>
        <taxon>Nematoda</taxon>
        <taxon>Enoplea</taxon>
        <taxon>Dorylaimia</taxon>
        <taxon>Trichinellida</taxon>
        <taxon>Trichinellidae</taxon>
        <taxon>Trichinella</taxon>
    </lineage>
</organism>
<evidence type="ECO:0000313" key="3">
    <source>
        <dbReference type="Proteomes" id="UP000055024"/>
    </source>
</evidence>